<evidence type="ECO:0000313" key="2">
    <source>
        <dbReference type="Proteomes" id="UP000814140"/>
    </source>
</evidence>
<proteinExistence type="predicted"/>
<reference evidence="1" key="2">
    <citation type="journal article" date="2022" name="New Phytol.">
        <title>Evolutionary transition to the ectomycorrhizal habit in the genomes of a hyperdiverse lineage of mushroom-forming fungi.</title>
        <authorList>
            <person name="Looney B."/>
            <person name="Miyauchi S."/>
            <person name="Morin E."/>
            <person name="Drula E."/>
            <person name="Courty P.E."/>
            <person name="Kohler A."/>
            <person name="Kuo A."/>
            <person name="LaButti K."/>
            <person name="Pangilinan J."/>
            <person name="Lipzen A."/>
            <person name="Riley R."/>
            <person name="Andreopoulos W."/>
            <person name="He G."/>
            <person name="Johnson J."/>
            <person name="Nolan M."/>
            <person name="Tritt A."/>
            <person name="Barry K.W."/>
            <person name="Grigoriev I.V."/>
            <person name="Nagy L.G."/>
            <person name="Hibbett D."/>
            <person name="Henrissat B."/>
            <person name="Matheny P.B."/>
            <person name="Labbe J."/>
            <person name="Martin F.M."/>
        </authorList>
    </citation>
    <scope>NUCLEOTIDE SEQUENCE</scope>
    <source>
        <strain evidence="1">HHB10654</strain>
    </source>
</reference>
<gene>
    <name evidence="1" type="ORF">BV25DRAFT_1922397</name>
</gene>
<dbReference type="Proteomes" id="UP000814140">
    <property type="component" value="Unassembled WGS sequence"/>
</dbReference>
<dbReference type="EMBL" id="MU277351">
    <property type="protein sequence ID" value="KAI0054756.1"/>
    <property type="molecule type" value="Genomic_DNA"/>
</dbReference>
<organism evidence="1 2">
    <name type="scientific">Artomyces pyxidatus</name>
    <dbReference type="NCBI Taxonomy" id="48021"/>
    <lineage>
        <taxon>Eukaryota</taxon>
        <taxon>Fungi</taxon>
        <taxon>Dikarya</taxon>
        <taxon>Basidiomycota</taxon>
        <taxon>Agaricomycotina</taxon>
        <taxon>Agaricomycetes</taxon>
        <taxon>Russulales</taxon>
        <taxon>Auriscalpiaceae</taxon>
        <taxon>Artomyces</taxon>
    </lineage>
</organism>
<sequence>MNKTQLAKKLAAKRVEEGLADAAGNLKTQDAKRFENAQRANGPRKKTRVLVKERLQEIWNNMEQTSLPTWVSRAPHHCGDGKLGKINVDQWRTCHAWRYWVFERWSYMLQMIQTNGHFGELEKTMFERLCMGQKLRQIIQSNKLSKCLQRLAPVFDKAFQDDIRGTHLNDMLAF</sequence>
<evidence type="ECO:0000313" key="1">
    <source>
        <dbReference type="EMBL" id="KAI0054756.1"/>
    </source>
</evidence>
<accession>A0ACB8SGC7</accession>
<keyword evidence="2" id="KW-1185">Reference proteome</keyword>
<protein>
    <submittedName>
        <fullName evidence="1">Uncharacterized protein</fullName>
    </submittedName>
</protein>
<name>A0ACB8SGC7_9AGAM</name>
<comment type="caution">
    <text evidence="1">The sequence shown here is derived from an EMBL/GenBank/DDBJ whole genome shotgun (WGS) entry which is preliminary data.</text>
</comment>
<reference evidence="1" key="1">
    <citation type="submission" date="2021-03" db="EMBL/GenBank/DDBJ databases">
        <authorList>
            <consortium name="DOE Joint Genome Institute"/>
            <person name="Ahrendt S."/>
            <person name="Looney B.P."/>
            <person name="Miyauchi S."/>
            <person name="Morin E."/>
            <person name="Drula E."/>
            <person name="Courty P.E."/>
            <person name="Chicoki N."/>
            <person name="Fauchery L."/>
            <person name="Kohler A."/>
            <person name="Kuo A."/>
            <person name="Labutti K."/>
            <person name="Pangilinan J."/>
            <person name="Lipzen A."/>
            <person name="Riley R."/>
            <person name="Andreopoulos W."/>
            <person name="He G."/>
            <person name="Johnson J."/>
            <person name="Barry K.W."/>
            <person name="Grigoriev I.V."/>
            <person name="Nagy L."/>
            <person name="Hibbett D."/>
            <person name="Henrissat B."/>
            <person name="Matheny P.B."/>
            <person name="Labbe J."/>
            <person name="Martin F."/>
        </authorList>
    </citation>
    <scope>NUCLEOTIDE SEQUENCE</scope>
    <source>
        <strain evidence="1">HHB10654</strain>
    </source>
</reference>